<proteinExistence type="predicted"/>
<protein>
    <recommendedName>
        <fullName evidence="2">Glycosidase</fullName>
    </recommendedName>
</protein>
<evidence type="ECO:0008006" key="2">
    <source>
        <dbReference type="Google" id="ProtNLM"/>
    </source>
</evidence>
<dbReference type="Gene3D" id="2.115.10.20">
    <property type="entry name" value="Glycosyl hydrolase domain, family 43"/>
    <property type="match status" value="1"/>
</dbReference>
<comment type="caution">
    <text evidence="1">The sequence shown here is derived from an EMBL/GenBank/DDBJ whole genome shotgun (WGS) entry which is preliminary data.</text>
</comment>
<reference evidence="1" key="1">
    <citation type="submission" date="2016-10" db="EMBL/GenBank/DDBJ databases">
        <title>Sequence of Gallionella enrichment culture.</title>
        <authorList>
            <person name="Poehlein A."/>
            <person name="Muehling M."/>
            <person name="Daniel R."/>
        </authorList>
    </citation>
    <scope>NUCLEOTIDE SEQUENCE</scope>
</reference>
<gene>
    <name evidence="1" type="ORF">GALL_115780</name>
</gene>
<sequence>MSGSPVIFDSRVLLPDAWGKSAGAGPIYAFNPTLVDAGEGWLMAYRLVLADGLRRIALCRLGGDLEPQAGSARPFSDCVRFQNPTTLAPQALTWFADPRLYRLAGRLWLHWNSGWHEPSNHQFIVELDPSSLAPVGSARELILAGERQPIEKNWVLWGDGPFRATYSPSPHRVLSLSLDGEGDIVCEPLADHPWHDRLYERRFGRLRGGTPPQRHGDLYFALCHSMTGTPVPGCDYHPAAYAFSAEPPYEPRLVPHRSLPLPAPPPRSLPTLNRAVARVVYPNGLVRKGDHWLVSYGMNDERCAIAPLSDAQLLGSLIPLNLKTV</sequence>
<organism evidence="1">
    <name type="scientific">mine drainage metagenome</name>
    <dbReference type="NCBI Taxonomy" id="410659"/>
    <lineage>
        <taxon>unclassified sequences</taxon>
        <taxon>metagenomes</taxon>
        <taxon>ecological metagenomes</taxon>
    </lineage>
</organism>
<name>A0A1J5SXR2_9ZZZZ</name>
<accession>A0A1J5SXR2</accession>
<dbReference type="EMBL" id="MLJW01000044">
    <property type="protein sequence ID" value="OIR06388.1"/>
    <property type="molecule type" value="Genomic_DNA"/>
</dbReference>
<dbReference type="SUPFAM" id="SSF75005">
    <property type="entry name" value="Arabinanase/levansucrase/invertase"/>
    <property type="match status" value="1"/>
</dbReference>
<dbReference type="InterPro" id="IPR023296">
    <property type="entry name" value="Glyco_hydro_beta-prop_sf"/>
</dbReference>
<dbReference type="AlphaFoldDB" id="A0A1J5SXR2"/>
<evidence type="ECO:0000313" key="1">
    <source>
        <dbReference type="EMBL" id="OIR06388.1"/>
    </source>
</evidence>